<accession>A0A9Q0MDG5</accession>
<proteinExistence type="predicted"/>
<evidence type="ECO:0000313" key="2">
    <source>
        <dbReference type="EMBL" id="KAJ6223108.1"/>
    </source>
</evidence>
<evidence type="ECO:0000313" key="3">
    <source>
        <dbReference type="Proteomes" id="UP001142055"/>
    </source>
</evidence>
<keyword evidence="1" id="KW-0732">Signal</keyword>
<feature type="signal peptide" evidence="1">
    <location>
        <begin position="1"/>
        <end position="17"/>
    </location>
</feature>
<evidence type="ECO:0000256" key="1">
    <source>
        <dbReference type="SAM" id="SignalP"/>
    </source>
</evidence>
<dbReference type="AlphaFoldDB" id="A0A9Q0MDG5"/>
<dbReference type="Proteomes" id="UP001142055">
    <property type="component" value="Chromosome 1"/>
</dbReference>
<organism evidence="2 3">
    <name type="scientific">Blomia tropicalis</name>
    <name type="common">Mite</name>
    <dbReference type="NCBI Taxonomy" id="40697"/>
    <lineage>
        <taxon>Eukaryota</taxon>
        <taxon>Metazoa</taxon>
        <taxon>Ecdysozoa</taxon>
        <taxon>Arthropoda</taxon>
        <taxon>Chelicerata</taxon>
        <taxon>Arachnida</taxon>
        <taxon>Acari</taxon>
        <taxon>Acariformes</taxon>
        <taxon>Sarcoptiformes</taxon>
        <taxon>Astigmata</taxon>
        <taxon>Glycyphagoidea</taxon>
        <taxon>Echimyopodidae</taxon>
        <taxon>Blomia</taxon>
    </lineage>
</organism>
<gene>
    <name evidence="2" type="ORF">RDWZM_001653</name>
</gene>
<sequence>MALLIIILLMALIIIQLKLNPEVLLVDNTNHGSNIEDDDQRNESQIVQSKLSSNTLPGAGRPISVILKDYPTPKAPMVMNRNITRLLENDKKRILNARSK</sequence>
<dbReference type="EMBL" id="JAPWDV010000001">
    <property type="protein sequence ID" value="KAJ6223108.1"/>
    <property type="molecule type" value="Genomic_DNA"/>
</dbReference>
<feature type="chain" id="PRO_5040387543" evidence="1">
    <location>
        <begin position="18"/>
        <end position="100"/>
    </location>
</feature>
<protein>
    <submittedName>
        <fullName evidence="2">Uncharacterized protein</fullName>
    </submittedName>
</protein>
<comment type="caution">
    <text evidence="2">The sequence shown here is derived from an EMBL/GenBank/DDBJ whole genome shotgun (WGS) entry which is preliminary data.</text>
</comment>
<name>A0A9Q0MDG5_BLOTA</name>
<keyword evidence="3" id="KW-1185">Reference proteome</keyword>
<reference evidence="2" key="1">
    <citation type="submission" date="2022-12" db="EMBL/GenBank/DDBJ databases">
        <title>Genome assemblies of Blomia tropicalis.</title>
        <authorList>
            <person name="Cui Y."/>
        </authorList>
    </citation>
    <scope>NUCLEOTIDE SEQUENCE</scope>
    <source>
        <tissue evidence="2">Adult mites</tissue>
    </source>
</reference>